<organism evidence="11 12">
    <name type="scientific">Candidatus Treponema excrementipullorum</name>
    <dbReference type="NCBI Taxonomy" id="2838768"/>
    <lineage>
        <taxon>Bacteria</taxon>
        <taxon>Pseudomonadati</taxon>
        <taxon>Spirochaetota</taxon>
        <taxon>Spirochaetia</taxon>
        <taxon>Spirochaetales</taxon>
        <taxon>Treponemataceae</taxon>
        <taxon>Treponema</taxon>
    </lineage>
</organism>
<dbReference type="InterPro" id="IPR014100">
    <property type="entry name" value="GTP-bd_Obg/CgtA"/>
</dbReference>
<reference evidence="11" key="1">
    <citation type="journal article" date="2021" name="PeerJ">
        <title>Extensive microbial diversity within the chicken gut microbiome revealed by metagenomics and culture.</title>
        <authorList>
            <person name="Gilroy R."/>
            <person name="Ravi A."/>
            <person name="Getino M."/>
            <person name="Pursley I."/>
            <person name="Horton D.L."/>
            <person name="Alikhan N.F."/>
            <person name="Baker D."/>
            <person name="Gharbi K."/>
            <person name="Hall N."/>
            <person name="Watson M."/>
            <person name="Adriaenssens E.M."/>
            <person name="Foster-Nyarko E."/>
            <person name="Jarju S."/>
            <person name="Secka A."/>
            <person name="Antonio M."/>
            <person name="Oren A."/>
            <person name="Chaudhuri R.R."/>
            <person name="La Ragione R."/>
            <person name="Hildebrand F."/>
            <person name="Pallen M.J."/>
        </authorList>
    </citation>
    <scope>NUCLEOTIDE SEQUENCE</scope>
    <source>
        <strain evidence="11">Gambia15-2214</strain>
    </source>
</reference>
<evidence type="ECO:0000256" key="5">
    <source>
        <dbReference type="ARBA" id="ARBA00022801"/>
    </source>
</evidence>
<dbReference type="PANTHER" id="PTHR11702">
    <property type="entry name" value="DEVELOPMENTALLY REGULATED GTP-BINDING PROTEIN-RELATED"/>
    <property type="match status" value="1"/>
</dbReference>
<keyword evidence="3 8" id="KW-0479">Metal-binding</keyword>
<comment type="function">
    <text evidence="8">An essential GTPase which binds GTP, GDP and possibly (p)ppGpp with moderate affinity, with high nucleotide exchange rates and a fairly low GTP hydrolysis rate. Plays a role in control of the cell cycle, stress response, ribosome biogenesis and in those bacteria that undergo differentiation, in morphogenesis control.</text>
</comment>
<dbReference type="GO" id="GO:0000287">
    <property type="term" value="F:magnesium ion binding"/>
    <property type="evidence" value="ECO:0007669"/>
    <property type="project" value="InterPro"/>
</dbReference>
<dbReference type="NCBIfam" id="NF008955">
    <property type="entry name" value="PRK12297.1"/>
    <property type="match status" value="1"/>
</dbReference>
<comment type="cofactor">
    <cofactor evidence="8">
        <name>Mg(2+)</name>
        <dbReference type="ChEBI" id="CHEBI:18420"/>
    </cofactor>
</comment>
<evidence type="ECO:0000256" key="2">
    <source>
        <dbReference type="ARBA" id="ARBA00022490"/>
    </source>
</evidence>
<keyword evidence="4 8" id="KW-0547">Nucleotide-binding</keyword>
<evidence type="ECO:0000256" key="8">
    <source>
        <dbReference type="HAMAP-Rule" id="MF_01454"/>
    </source>
</evidence>
<feature type="binding site" evidence="8">
    <location>
        <begin position="314"/>
        <end position="316"/>
    </location>
    <ligand>
        <name>GTP</name>
        <dbReference type="ChEBI" id="CHEBI:37565"/>
    </ligand>
</feature>
<dbReference type="InterPro" id="IPR045086">
    <property type="entry name" value="OBG_GTPase"/>
</dbReference>
<accession>A0A9E2L2C9</accession>
<dbReference type="Pfam" id="PF01018">
    <property type="entry name" value="GTP1_OBG"/>
    <property type="match status" value="1"/>
</dbReference>
<reference evidence="11" key="2">
    <citation type="submission" date="2021-04" db="EMBL/GenBank/DDBJ databases">
        <authorList>
            <person name="Gilroy R."/>
        </authorList>
    </citation>
    <scope>NUCLEOTIDE SEQUENCE</scope>
    <source>
        <strain evidence="11">Gambia15-2214</strain>
    </source>
</reference>
<keyword evidence="6 8" id="KW-0460">Magnesium</keyword>
<dbReference type="Gene3D" id="2.70.210.12">
    <property type="entry name" value="GTP1/OBG domain"/>
    <property type="match status" value="1"/>
</dbReference>
<feature type="binding site" evidence="8">
    <location>
        <begin position="194"/>
        <end position="198"/>
    </location>
    <ligand>
        <name>GTP</name>
        <dbReference type="ChEBI" id="CHEBI:37565"/>
    </ligand>
</feature>
<dbReference type="EC" id="3.6.5.-" evidence="8"/>
<dbReference type="AlphaFoldDB" id="A0A9E2L2C9"/>
<dbReference type="Gene3D" id="3.40.50.300">
    <property type="entry name" value="P-loop containing nucleotide triphosphate hydrolases"/>
    <property type="match status" value="1"/>
</dbReference>
<dbReference type="InterPro" id="IPR031167">
    <property type="entry name" value="G_OBG"/>
</dbReference>
<dbReference type="InterPro" id="IPR006073">
    <property type="entry name" value="GTP-bd"/>
</dbReference>
<dbReference type="PROSITE" id="PS00905">
    <property type="entry name" value="GTP1_OBG"/>
    <property type="match status" value="1"/>
</dbReference>
<dbReference type="NCBIfam" id="TIGR02729">
    <property type="entry name" value="Obg_CgtA"/>
    <property type="match status" value="1"/>
</dbReference>
<dbReference type="GO" id="GO:0005737">
    <property type="term" value="C:cytoplasm"/>
    <property type="evidence" value="ECO:0007669"/>
    <property type="project" value="UniProtKB-SubCell"/>
</dbReference>
<dbReference type="PROSITE" id="PS51883">
    <property type="entry name" value="OBG"/>
    <property type="match status" value="1"/>
</dbReference>
<evidence type="ECO:0000259" key="10">
    <source>
        <dbReference type="PROSITE" id="PS51883"/>
    </source>
</evidence>
<sequence>MIQFADEAIIEVRSGKGGNGCIAFRREKYVPMGGPAGGDGGKGGDVIFQVKRNLRTLAHMRYKQVFKARNGGDGMGSNRYGKNGEDVIIPVPPGTTLYDAETGELIREFTTESEDQQFLFLVGGKGGWGNVHFKTSTNQAPRTALEGKPGEVRRLRVELSIMADVGLVGFPNAGKSSLLDHFTNARPKIAPYPFTTKIPNLGVLHADSERDIIIADIPGIIEGASEGAGLGIRFLKHISRTAALLFMIDCSDDSCLTAYETLQQELASFSKELAAKPRIVLCNKMDTEGAEDRFHLVEEAVHKLNPEEVVIPLSILERRGLNNVREEILRLVETMEEQGYVGPRGVNKKNGNAQEKSDFLKSRSVCDVEPIQYPGSQE</sequence>
<dbReference type="NCBIfam" id="TIGR00231">
    <property type="entry name" value="small_GTP"/>
    <property type="match status" value="1"/>
</dbReference>
<proteinExistence type="inferred from homology"/>
<evidence type="ECO:0000313" key="11">
    <source>
        <dbReference type="EMBL" id="MBU3850313.1"/>
    </source>
</evidence>
<dbReference type="SUPFAM" id="SSF52540">
    <property type="entry name" value="P-loop containing nucleoside triphosphate hydrolases"/>
    <property type="match status" value="1"/>
</dbReference>
<dbReference type="FunFam" id="2.70.210.12:FF:000001">
    <property type="entry name" value="GTPase Obg"/>
    <property type="match status" value="1"/>
</dbReference>
<comment type="caution">
    <text evidence="11">The sequence shown here is derived from an EMBL/GenBank/DDBJ whole genome shotgun (WGS) entry which is preliminary data.</text>
</comment>
<evidence type="ECO:0000256" key="4">
    <source>
        <dbReference type="ARBA" id="ARBA00022741"/>
    </source>
</evidence>
<dbReference type="HAMAP" id="MF_01454">
    <property type="entry name" value="GTPase_Obg"/>
    <property type="match status" value="1"/>
</dbReference>
<evidence type="ECO:0000256" key="3">
    <source>
        <dbReference type="ARBA" id="ARBA00022723"/>
    </source>
</evidence>
<name>A0A9E2L2C9_9SPIR</name>
<evidence type="ECO:0000259" key="9">
    <source>
        <dbReference type="PROSITE" id="PS51710"/>
    </source>
</evidence>
<dbReference type="EMBL" id="JAHLFV010000166">
    <property type="protein sequence ID" value="MBU3850313.1"/>
    <property type="molecule type" value="Genomic_DNA"/>
</dbReference>
<keyword evidence="7 8" id="KW-0342">GTP-binding</keyword>
<evidence type="ECO:0000313" key="12">
    <source>
        <dbReference type="Proteomes" id="UP000823914"/>
    </source>
</evidence>
<evidence type="ECO:0000256" key="7">
    <source>
        <dbReference type="ARBA" id="ARBA00023134"/>
    </source>
</evidence>
<feature type="binding site" evidence="8">
    <location>
        <position position="196"/>
    </location>
    <ligand>
        <name>Mg(2+)</name>
        <dbReference type="ChEBI" id="CHEBI:18420"/>
    </ligand>
</feature>
<feature type="binding site" evidence="8">
    <location>
        <begin position="216"/>
        <end position="219"/>
    </location>
    <ligand>
        <name>GTP</name>
        <dbReference type="ChEBI" id="CHEBI:37565"/>
    </ligand>
</feature>
<dbReference type="GO" id="GO:0042254">
    <property type="term" value="P:ribosome biogenesis"/>
    <property type="evidence" value="ECO:0007669"/>
    <property type="project" value="UniProtKB-UniRule"/>
</dbReference>
<feature type="domain" description="Obg" evidence="10">
    <location>
        <begin position="2"/>
        <end position="162"/>
    </location>
</feature>
<dbReference type="PIRSF" id="PIRSF002401">
    <property type="entry name" value="GTP_bd_Obg/CgtA"/>
    <property type="match status" value="1"/>
</dbReference>
<dbReference type="GO" id="GO:0005525">
    <property type="term" value="F:GTP binding"/>
    <property type="evidence" value="ECO:0007669"/>
    <property type="project" value="UniProtKB-UniRule"/>
</dbReference>
<dbReference type="CDD" id="cd01898">
    <property type="entry name" value="Obg"/>
    <property type="match status" value="1"/>
</dbReference>
<comment type="subcellular location">
    <subcellularLocation>
        <location evidence="8">Cytoplasm</location>
    </subcellularLocation>
</comment>
<dbReference type="GO" id="GO:0003924">
    <property type="term" value="F:GTPase activity"/>
    <property type="evidence" value="ECO:0007669"/>
    <property type="project" value="UniProtKB-UniRule"/>
</dbReference>
<feature type="binding site" evidence="8">
    <location>
        <begin position="283"/>
        <end position="286"/>
    </location>
    <ligand>
        <name>GTP</name>
        <dbReference type="ChEBI" id="CHEBI:37565"/>
    </ligand>
</feature>
<keyword evidence="2 8" id="KW-0963">Cytoplasm</keyword>
<protein>
    <recommendedName>
        <fullName evidence="8">GTPase Obg</fullName>
        <ecNumber evidence="8">3.6.5.-</ecNumber>
    </recommendedName>
    <alternativeName>
        <fullName evidence="8">GTP-binding protein Obg</fullName>
    </alternativeName>
</protein>
<dbReference type="NCBIfam" id="NF008956">
    <property type="entry name" value="PRK12299.1"/>
    <property type="match status" value="1"/>
</dbReference>
<dbReference type="InterPro" id="IPR036726">
    <property type="entry name" value="GTP1_OBG_dom_sf"/>
</dbReference>
<comment type="subunit">
    <text evidence="8">Monomer.</text>
</comment>
<comment type="similarity">
    <text evidence="1 8">Belongs to the TRAFAC class OBG-HflX-like GTPase superfamily. OBG GTPase family.</text>
</comment>
<evidence type="ECO:0000256" key="6">
    <source>
        <dbReference type="ARBA" id="ARBA00022842"/>
    </source>
</evidence>
<dbReference type="InterPro" id="IPR005225">
    <property type="entry name" value="Small_GTP-bd"/>
</dbReference>
<dbReference type="SUPFAM" id="SSF82051">
    <property type="entry name" value="Obg GTP-binding protein N-terminal domain"/>
    <property type="match status" value="1"/>
</dbReference>
<dbReference type="InterPro" id="IPR006074">
    <property type="entry name" value="GTP1-OBG_CS"/>
</dbReference>
<dbReference type="GO" id="GO:0043022">
    <property type="term" value="F:ribosome binding"/>
    <property type="evidence" value="ECO:0007669"/>
    <property type="project" value="UniProtKB-ARBA"/>
</dbReference>
<dbReference type="Proteomes" id="UP000823914">
    <property type="component" value="Unassembled WGS sequence"/>
</dbReference>
<dbReference type="InterPro" id="IPR027417">
    <property type="entry name" value="P-loop_NTPase"/>
</dbReference>
<dbReference type="PANTHER" id="PTHR11702:SF31">
    <property type="entry name" value="MITOCHONDRIAL RIBOSOME-ASSOCIATED GTPASE 2"/>
    <property type="match status" value="1"/>
</dbReference>
<keyword evidence="5 8" id="KW-0378">Hydrolase</keyword>
<dbReference type="Pfam" id="PF01926">
    <property type="entry name" value="MMR_HSR1"/>
    <property type="match status" value="1"/>
</dbReference>
<feature type="domain" description="OBG-type G" evidence="9">
    <location>
        <begin position="163"/>
        <end position="333"/>
    </location>
</feature>
<feature type="binding site" evidence="8">
    <location>
        <begin position="169"/>
        <end position="176"/>
    </location>
    <ligand>
        <name>GTP</name>
        <dbReference type="ChEBI" id="CHEBI:37565"/>
    </ligand>
</feature>
<evidence type="ECO:0000256" key="1">
    <source>
        <dbReference type="ARBA" id="ARBA00007699"/>
    </source>
</evidence>
<gene>
    <name evidence="11" type="primary">obgE</name>
    <name evidence="8" type="synonym">obg</name>
    <name evidence="11" type="ORF">IAA16_07080</name>
</gene>
<dbReference type="PRINTS" id="PR00326">
    <property type="entry name" value="GTP1OBG"/>
</dbReference>
<dbReference type="InterPro" id="IPR006169">
    <property type="entry name" value="GTP1_OBG_dom"/>
</dbReference>
<dbReference type="PROSITE" id="PS51710">
    <property type="entry name" value="G_OBG"/>
    <property type="match status" value="1"/>
</dbReference>
<feature type="binding site" evidence="8">
    <location>
        <position position="176"/>
    </location>
    <ligand>
        <name>Mg(2+)</name>
        <dbReference type="ChEBI" id="CHEBI:18420"/>
    </ligand>
</feature>